<protein>
    <submittedName>
        <fullName evidence="1">Uncharacterized protein</fullName>
    </submittedName>
</protein>
<dbReference type="EMBL" id="SRLO01000402">
    <property type="protein sequence ID" value="TNN57554.1"/>
    <property type="molecule type" value="Genomic_DNA"/>
</dbReference>
<accession>A0A4Z2GY72</accession>
<proteinExistence type="predicted"/>
<dbReference type="AlphaFoldDB" id="A0A4Z2GY72"/>
<gene>
    <name evidence="1" type="ORF">EYF80_032220</name>
</gene>
<organism evidence="1 2">
    <name type="scientific">Liparis tanakae</name>
    <name type="common">Tanaka's snailfish</name>
    <dbReference type="NCBI Taxonomy" id="230148"/>
    <lineage>
        <taxon>Eukaryota</taxon>
        <taxon>Metazoa</taxon>
        <taxon>Chordata</taxon>
        <taxon>Craniata</taxon>
        <taxon>Vertebrata</taxon>
        <taxon>Euteleostomi</taxon>
        <taxon>Actinopterygii</taxon>
        <taxon>Neopterygii</taxon>
        <taxon>Teleostei</taxon>
        <taxon>Neoteleostei</taxon>
        <taxon>Acanthomorphata</taxon>
        <taxon>Eupercaria</taxon>
        <taxon>Perciformes</taxon>
        <taxon>Cottioidei</taxon>
        <taxon>Cottales</taxon>
        <taxon>Liparidae</taxon>
        <taxon>Liparis</taxon>
    </lineage>
</organism>
<name>A0A4Z2GY72_9TELE</name>
<keyword evidence="2" id="KW-1185">Reference proteome</keyword>
<reference evidence="1 2" key="1">
    <citation type="submission" date="2019-03" db="EMBL/GenBank/DDBJ databases">
        <title>First draft genome of Liparis tanakae, snailfish: a comprehensive survey of snailfish specific genes.</title>
        <authorList>
            <person name="Kim W."/>
            <person name="Song I."/>
            <person name="Jeong J.-H."/>
            <person name="Kim D."/>
            <person name="Kim S."/>
            <person name="Ryu S."/>
            <person name="Song J.Y."/>
            <person name="Lee S.K."/>
        </authorList>
    </citation>
    <scope>NUCLEOTIDE SEQUENCE [LARGE SCALE GENOMIC DNA]</scope>
    <source>
        <tissue evidence="1">Muscle</tissue>
    </source>
</reference>
<evidence type="ECO:0000313" key="1">
    <source>
        <dbReference type="EMBL" id="TNN57554.1"/>
    </source>
</evidence>
<evidence type="ECO:0000313" key="2">
    <source>
        <dbReference type="Proteomes" id="UP000314294"/>
    </source>
</evidence>
<sequence length="145" mass="15257">MSIWPQRHAAYVPRQPAHSSICQALQRLDLMLGHEAGRQSISPPPLSSTSGPAGLAGCCDVGGVGSRSTNRADPSTNGSLLVPTLHGRYFTSVLEATGDVVAAAQGRQEGSPLFTCFACTCIVGTHCKEHVMDSSVLCNDIHEQL</sequence>
<dbReference type="Proteomes" id="UP000314294">
    <property type="component" value="Unassembled WGS sequence"/>
</dbReference>
<comment type="caution">
    <text evidence="1">The sequence shown here is derived from an EMBL/GenBank/DDBJ whole genome shotgun (WGS) entry which is preliminary data.</text>
</comment>